<protein>
    <recommendedName>
        <fullName evidence="2">DNA repair protein RecO</fullName>
    </recommendedName>
    <alternativeName>
        <fullName evidence="6">Recombination protein O</fullName>
    </alternativeName>
</protein>
<keyword evidence="4" id="KW-0233">DNA recombination</keyword>
<evidence type="ECO:0000256" key="6">
    <source>
        <dbReference type="ARBA" id="ARBA00033409"/>
    </source>
</evidence>
<dbReference type="EMBL" id="UOGI01000043">
    <property type="protein sequence ID" value="VAX29224.1"/>
    <property type="molecule type" value="Genomic_DNA"/>
</dbReference>
<evidence type="ECO:0000259" key="7">
    <source>
        <dbReference type="Pfam" id="PF11967"/>
    </source>
</evidence>
<dbReference type="InterPro" id="IPR012340">
    <property type="entry name" value="NA-bd_OB-fold"/>
</dbReference>
<dbReference type="InterPro" id="IPR022572">
    <property type="entry name" value="DNA_rep/recomb_RecO_N"/>
</dbReference>
<dbReference type="GO" id="GO:0006310">
    <property type="term" value="P:DNA recombination"/>
    <property type="evidence" value="ECO:0007669"/>
    <property type="project" value="UniProtKB-KW"/>
</dbReference>
<dbReference type="SUPFAM" id="SSF57863">
    <property type="entry name" value="ArfGap/RecO-like zinc finger"/>
    <property type="match status" value="1"/>
</dbReference>
<dbReference type="InterPro" id="IPR042242">
    <property type="entry name" value="RecO_C"/>
</dbReference>
<keyword evidence="3" id="KW-0227">DNA damage</keyword>
<dbReference type="Pfam" id="PF11967">
    <property type="entry name" value="RecO_N"/>
    <property type="match status" value="1"/>
</dbReference>
<dbReference type="GO" id="GO:0043590">
    <property type="term" value="C:bacterial nucleoid"/>
    <property type="evidence" value="ECO:0007669"/>
    <property type="project" value="TreeGrafter"/>
</dbReference>
<reference evidence="8" key="1">
    <citation type="submission" date="2018-06" db="EMBL/GenBank/DDBJ databases">
        <authorList>
            <person name="Zhirakovskaya E."/>
        </authorList>
    </citation>
    <scope>NUCLEOTIDE SEQUENCE</scope>
</reference>
<proteinExistence type="inferred from homology"/>
<evidence type="ECO:0000256" key="5">
    <source>
        <dbReference type="ARBA" id="ARBA00023204"/>
    </source>
</evidence>
<dbReference type="InterPro" id="IPR003717">
    <property type="entry name" value="RecO"/>
</dbReference>
<keyword evidence="5" id="KW-0234">DNA repair</keyword>
<feature type="domain" description="DNA replication/recombination mediator RecO N-terminal" evidence="7">
    <location>
        <begin position="1"/>
        <end position="80"/>
    </location>
</feature>
<dbReference type="Gene3D" id="2.40.50.140">
    <property type="entry name" value="Nucleic acid-binding proteins"/>
    <property type="match status" value="1"/>
</dbReference>
<dbReference type="SUPFAM" id="SSF50249">
    <property type="entry name" value="Nucleic acid-binding proteins"/>
    <property type="match status" value="1"/>
</dbReference>
<name>A0A3B1CZ42_9ZZZZ</name>
<gene>
    <name evidence="8" type="ORF">MNBD_NITROSPIRAE03-2065</name>
</gene>
<evidence type="ECO:0000256" key="3">
    <source>
        <dbReference type="ARBA" id="ARBA00022763"/>
    </source>
</evidence>
<dbReference type="PANTHER" id="PTHR33991:SF1">
    <property type="entry name" value="DNA REPAIR PROTEIN RECO"/>
    <property type="match status" value="1"/>
</dbReference>
<dbReference type="GO" id="GO:0006302">
    <property type="term" value="P:double-strand break repair"/>
    <property type="evidence" value="ECO:0007669"/>
    <property type="project" value="TreeGrafter"/>
</dbReference>
<organism evidence="8">
    <name type="scientific">hydrothermal vent metagenome</name>
    <dbReference type="NCBI Taxonomy" id="652676"/>
    <lineage>
        <taxon>unclassified sequences</taxon>
        <taxon>metagenomes</taxon>
        <taxon>ecological metagenomes</taxon>
    </lineage>
</organism>
<evidence type="ECO:0000256" key="2">
    <source>
        <dbReference type="ARBA" id="ARBA00021310"/>
    </source>
</evidence>
<dbReference type="Gene3D" id="1.20.1440.120">
    <property type="entry name" value="Recombination protein O, C-terminal domain"/>
    <property type="match status" value="1"/>
</dbReference>
<dbReference type="PANTHER" id="PTHR33991">
    <property type="entry name" value="DNA REPAIR PROTEIN RECO"/>
    <property type="match status" value="1"/>
</dbReference>
<comment type="similarity">
    <text evidence="1">Belongs to the RecO family.</text>
</comment>
<dbReference type="NCBIfam" id="TIGR00613">
    <property type="entry name" value="reco"/>
    <property type="match status" value="1"/>
</dbReference>
<dbReference type="InterPro" id="IPR037278">
    <property type="entry name" value="ARFGAP/RecO"/>
</dbReference>
<dbReference type="Pfam" id="PF02565">
    <property type="entry name" value="RecO_C"/>
    <property type="match status" value="1"/>
</dbReference>
<dbReference type="AlphaFoldDB" id="A0A3B1CZ42"/>
<evidence type="ECO:0000256" key="1">
    <source>
        <dbReference type="ARBA" id="ARBA00007452"/>
    </source>
</evidence>
<evidence type="ECO:0000256" key="4">
    <source>
        <dbReference type="ARBA" id="ARBA00023172"/>
    </source>
</evidence>
<accession>A0A3B1CZ42</accession>
<sequence length="251" mass="28334">MLKKTEGIVLRNRPHLDADLIVTYLTPSHGILNLYAKSPRKIGSRFGSSLEPLTYARISCFGKEQAALPRLTQSDIVRPFNVLRESTDSFIRISEVLELTLRLLPEREPNRMVFPLLLNMLLSLEREPGNLLYLIFYKLRILSLAGFAPRVGHCVRCERIAERFYFSEGSTVCRSCAGTADGSIELSPPVQRVYNYLMRTGPATVRRLRLTEEVHSGLEALINSHINYTVVGKLNTREYAEGLKALSIPIS</sequence>
<dbReference type="HAMAP" id="MF_00201">
    <property type="entry name" value="RecO"/>
    <property type="match status" value="1"/>
</dbReference>
<evidence type="ECO:0000313" key="8">
    <source>
        <dbReference type="EMBL" id="VAX29224.1"/>
    </source>
</evidence>